<evidence type="ECO:0000256" key="5">
    <source>
        <dbReference type="ARBA" id="ARBA00022989"/>
    </source>
</evidence>
<keyword evidence="3" id="KW-0145">Chemotaxis</keyword>
<dbReference type="PANTHER" id="PTHR32089:SF112">
    <property type="entry name" value="LYSOZYME-LIKE PROTEIN-RELATED"/>
    <property type="match status" value="1"/>
</dbReference>
<dbReference type="SUPFAM" id="SSF103190">
    <property type="entry name" value="Sensory domain-like"/>
    <property type="match status" value="1"/>
</dbReference>
<evidence type="ECO:0000313" key="14">
    <source>
        <dbReference type="Proteomes" id="UP000013378"/>
    </source>
</evidence>
<dbReference type="CDD" id="cd06225">
    <property type="entry name" value="HAMP"/>
    <property type="match status" value="1"/>
</dbReference>
<dbReference type="EMBL" id="ARZA01000176">
    <property type="protein sequence ID" value="EOD00398.1"/>
    <property type="molecule type" value="Genomic_DNA"/>
</dbReference>
<dbReference type="Proteomes" id="UP000013378">
    <property type="component" value="Unassembled WGS sequence"/>
</dbReference>
<proteinExistence type="inferred from homology"/>
<dbReference type="PROSITE" id="PS50111">
    <property type="entry name" value="CHEMOTAXIS_TRANSDUC_2"/>
    <property type="match status" value="1"/>
</dbReference>
<sequence length="688" mass="75582">MGLFKKKCKLKLPKSTYKKKSKKRTSKNIFTRSMRNQIMAVVLILTILPIISIGIINYYVDNRDLQQNVEKSNIAIAKSLASQIDIFITKSFDTLETLSTSINMDNMSEFEIGNIMMTAINNVDQLKVLYIFDNNGNEIVSTRHKKDKLNVSDQQWFLKASKGENAVSDSYIDDASKLPGVTIAMPIKSVLGQQIGVIAAKIDLIEIGKLVSDQQIGENGISYIVDKKGIVIGHKDFKNKVLERYNVKENNIVGAINALKGTTDVEKYTDDNGETVLGAYTTVPSTGWAVIVEQEEKEVTELALTNLKRTLMISGIAIILSIIFSIITAGVFTRPIVKLVKAAEELKEGDLTKSIKKTSKNEIGELQTAFNQMVTSLYDIILSVNEVVTNVKQSSKKLKHNGELTLKASDAISSVIEQVATGAQNQLASVDETTNTVNDMVNSVKEVEKSADNIKQAAEKSSIIANNGTQNIDKTKESMNSIANKVKSSAEKVYNLTEYTKEIGKIVTFIDNISKQTNLLALNASIEAARAGEYGKGFTVVAEEVRTLSEQTSDASKDIVDIISKIQNEMDSVVESMNTGLEEVEKGSEVINDTTESFEDILLQTNKVTQAVKEFGSVMKELSEDTQDIEKSILQVSAVSEQTASGTQTVLANTEEQQAAIINMNESIEQLNTMAEQLGQLIKGFKVE</sequence>
<reference evidence="13 14" key="1">
    <citation type="journal article" date="2015" name="Geomicrobiol. J.">
        <title>Caldisalinibacter kiritimatiensis gen. nov., sp. nov., a moderately thermohalophilic thiosulfate-reducing bacterium from a hypersaline microbial mat.</title>
        <authorList>
            <person name="Ben Hania W."/>
            <person name="Joseph M."/>
            <person name="Fiebig A."/>
            <person name="Bunk B."/>
            <person name="Klenk H.-P."/>
            <person name="Fardeau M.-L."/>
            <person name="Spring S."/>
        </authorList>
    </citation>
    <scope>NUCLEOTIDE SEQUENCE [LARGE SCALE GENOMIC DNA]</scope>
    <source>
        <strain evidence="13 14">L21-TH-D2</strain>
    </source>
</reference>
<dbReference type="Gene3D" id="3.30.450.20">
    <property type="entry name" value="PAS domain"/>
    <property type="match status" value="2"/>
</dbReference>
<organism evidence="13 14">
    <name type="scientific">Caldisalinibacter kiritimatiensis</name>
    <dbReference type="NCBI Taxonomy" id="1304284"/>
    <lineage>
        <taxon>Bacteria</taxon>
        <taxon>Bacillati</taxon>
        <taxon>Bacillota</taxon>
        <taxon>Tissierellia</taxon>
        <taxon>Tissierellales</taxon>
        <taxon>Thermohalobacteraceae</taxon>
        <taxon>Caldisalinibacter</taxon>
    </lineage>
</organism>
<evidence type="ECO:0000256" key="10">
    <source>
        <dbReference type="SAM" id="Phobius"/>
    </source>
</evidence>
<dbReference type="CDD" id="cd11386">
    <property type="entry name" value="MCP_signal"/>
    <property type="match status" value="1"/>
</dbReference>
<dbReference type="InterPro" id="IPR029151">
    <property type="entry name" value="Sensor-like_sf"/>
</dbReference>
<dbReference type="InterPro" id="IPR033479">
    <property type="entry name" value="dCache_1"/>
</dbReference>
<keyword evidence="6 10" id="KW-0472">Membrane</keyword>
<keyword evidence="4 10" id="KW-0812">Transmembrane</keyword>
<dbReference type="InterPro" id="IPR004089">
    <property type="entry name" value="MCPsignal_dom"/>
</dbReference>
<dbReference type="GO" id="GO:0006935">
    <property type="term" value="P:chemotaxis"/>
    <property type="evidence" value="ECO:0007669"/>
    <property type="project" value="UniProtKB-KW"/>
</dbReference>
<evidence type="ECO:0000256" key="2">
    <source>
        <dbReference type="ARBA" id="ARBA00022475"/>
    </source>
</evidence>
<dbReference type="SUPFAM" id="SSF58104">
    <property type="entry name" value="Methyl-accepting chemotaxis protein (MCP) signaling domain"/>
    <property type="match status" value="1"/>
</dbReference>
<evidence type="ECO:0000259" key="11">
    <source>
        <dbReference type="PROSITE" id="PS50111"/>
    </source>
</evidence>
<keyword evidence="14" id="KW-1185">Reference proteome</keyword>
<dbReference type="InterPro" id="IPR003660">
    <property type="entry name" value="HAMP_dom"/>
</dbReference>
<dbReference type="GO" id="GO:0005886">
    <property type="term" value="C:plasma membrane"/>
    <property type="evidence" value="ECO:0007669"/>
    <property type="project" value="UniProtKB-SubCell"/>
</dbReference>
<feature type="domain" description="Methyl-accepting transducer" evidence="11">
    <location>
        <begin position="401"/>
        <end position="637"/>
    </location>
</feature>
<evidence type="ECO:0000256" key="6">
    <source>
        <dbReference type="ARBA" id="ARBA00023136"/>
    </source>
</evidence>
<dbReference type="PANTHER" id="PTHR32089">
    <property type="entry name" value="METHYL-ACCEPTING CHEMOTAXIS PROTEIN MCPB"/>
    <property type="match status" value="1"/>
</dbReference>
<dbReference type="Gene3D" id="1.10.8.500">
    <property type="entry name" value="HAMP domain in histidine kinase"/>
    <property type="match status" value="1"/>
</dbReference>
<keyword evidence="7 9" id="KW-0807">Transducer</keyword>
<evidence type="ECO:0000256" key="7">
    <source>
        <dbReference type="ARBA" id="ARBA00023224"/>
    </source>
</evidence>
<dbReference type="CDD" id="cd12912">
    <property type="entry name" value="PDC2_MCP_like"/>
    <property type="match status" value="1"/>
</dbReference>
<dbReference type="eggNOG" id="COG0840">
    <property type="taxonomic scope" value="Bacteria"/>
</dbReference>
<name>R1ATF0_9FIRM</name>
<dbReference type="Pfam" id="PF00015">
    <property type="entry name" value="MCPsignal"/>
    <property type="match status" value="1"/>
</dbReference>
<keyword evidence="5 10" id="KW-1133">Transmembrane helix</keyword>
<comment type="subcellular location">
    <subcellularLocation>
        <location evidence="1">Cell membrane</location>
        <topology evidence="1">Multi-pass membrane protein</topology>
    </subcellularLocation>
</comment>
<evidence type="ECO:0000256" key="1">
    <source>
        <dbReference type="ARBA" id="ARBA00004651"/>
    </source>
</evidence>
<dbReference type="OrthoDB" id="9762005at2"/>
<dbReference type="RefSeq" id="WP_006313486.1">
    <property type="nucleotide sequence ID" value="NZ_ARZA01000176.1"/>
</dbReference>
<dbReference type="PATRIC" id="fig|1304284.3.peg.1517"/>
<dbReference type="SMART" id="SM00283">
    <property type="entry name" value="MA"/>
    <property type="match status" value="1"/>
</dbReference>
<accession>R1ATF0</accession>
<dbReference type="Gene3D" id="1.10.287.950">
    <property type="entry name" value="Methyl-accepting chemotaxis protein"/>
    <property type="match status" value="1"/>
</dbReference>
<dbReference type="Pfam" id="PF02743">
    <property type="entry name" value="dCache_1"/>
    <property type="match status" value="1"/>
</dbReference>
<feature type="domain" description="HAMP" evidence="12">
    <location>
        <begin position="330"/>
        <end position="382"/>
    </location>
</feature>
<dbReference type="CDD" id="cd18773">
    <property type="entry name" value="PDC1_HK_sensor"/>
    <property type="match status" value="1"/>
</dbReference>
<evidence type="ECO:0000313" key="13">
    <source>
        <dbReference type="EMBL" id="EOD00398.1"/>
    </source>
</evidence>
<gene>
    <name evidence="13" type="ORF">L21TH_1548</name>
</gene>
<keyword evidence="2" id="KW-1003">Cell membrane</keyword>
<evidence type="ECO:0000256" key="3">
    <source>
        <dbReference type="ARBA" id="ARBA00022500"/>
    </source>
</evidence>
<dbReference type="AlphaFoldDB" id="R1ATF0"/>
<evidence type="ECO:0000256" key="4">
    <source>
        <dbReference type="ARBA" id="ARBA00022692"/>
    </source>
</evidence>
<evidence type="ECO:0000256" key="8">
    <source>
        <dbReference type="ARBA" id="ARBA00029447"/>
    </source>
</evidence>
<protein>
    <submittedName>
        <fullName evidence="13">Methyl-accepting chemotaxis protein</fullName>
    </submittedName>
</protein>
<comment type="caution">
    <text evidence="13">The sequence shown here is derived from an EMBL/GenBank/DDBJ whole genome shotgun (WGS) entry which is preliminary data.</text>
</comment>
<dbReference type="STRING" id="1304284.L21TH_1548"/>
<evidence type="ECO:0000259" key="12">
    <source>
        <dbReference type="PROSITE" id="PS50885"/>
    </source>
</evidence>
<comment type="similarity">
    <text evidence="8">Belongs to the methyl-accepting chemotaxis (MCP) protein family.</text>
</comment>
<dbReference type="SMART" id="SM00304">
    <property type="entry name" value="HAMP"/>
    <property type="match status" value="1"/>
</dbReference>
<dbReference type="Pfam" id="PF00672">
    <property type="entry name" value="HAMP"/>
    <property type="match status" value="1"/>
</dbReference>
<dbReference type="PROSITE" id="PS50885">
    <property type="entry name" value="HAMP"/>
    <property type="match status" value="1"/>
</dbReference>
<dbReference type="GO" id="GO:0007165">
    <property type="term" value="P:signal transduction"/>
    <property type="evidence" value="ECO:0007669"/>
    <property type="project" value="UniProtKB-KW"/>
</dbReference>
<evidence type="ECO:0000256" key="9">
    <source>
        <dbReference type="PROSITE-ProRule" id="PRU00284"/>
    </source>
</evidence>
<feature type="transmembrane region" description="Helical" evidence="10">
    <location>
        <begin position="311"/>
        <end position="332"/>
    </location>
</feature>